<sequence>MLLLVLTGLGQRTTGQSFIQQLAREVCNCISAEELVYPGIQADRCVETVVNAHPRQIRAELQLSVRKEDDRRQLVALLIDPLADSCEALKALSADKQDRKLRYTDIPLARSNRSPAEKHPPADPRSTITAEAPELFSISGVILALSGEQLELRTDDNRTYVLQITDRHQRRRLDLETGKHRTVVYRLHWQIDPGAVVRILEDVK</sequence>
<dbReference type="AlphaFoldDB" id="A0A2S6I9H0"/>
<reference evidence="2 3" key="1">
    <citation type="submission" date="2018-02" db="EMBL/GenBank/DDBJ databases">
        <title>Genomic Encyclopedia of Archaeal and Bacterial Type Strains, Phase II (KMG-II): from individual species to whole genera.</title>
        <authorList>
            <person name="Goeker M."/>
        </authorList>
    </citation>
    <scope>NUCLEOTIDE SEQUENCE [LARGE SCALE GENOMIC DNA]</scope>
    <source>
        <strain evidence="2 3">DSM 29526</strain>
    </source>
</reference>
<evidence type="ECO:0000313" key="2">
    <source>
        <dbReference type="EMBL" id="PPK88119.1"/>
    </source>
</evidence>
<evidence type="ECO:0000256" key="1">
    <source>
        <dbReference type="SAM" id="MobiDB-lite"/>
    </source>
</evidence>
<feature type="region of interest" description="Disordered" evidence="1">
    <location>
        <begin position="105"/>
        <end position="127"/>
    </location>
</feature>
<dbReference type="EMBL" id="PTJC01000005">
    <property type="protein sequence ID" value="PPK88119.1"/>
    <property type="molecule type" value="Genomic_DNA"/>
</dbReference>
<accession>A0A2S6I9H0</accession>
<gene>
    <name evidence="2" type="ORF">CLV84_1083</name>
</gene>
<comment type="caution">
    <text evidence="2">The sequence shown here is derived from an EMBL/GenBank/DDBJ whole genome shotgun (WGS) entry which is preliminary data.</text>
</comment>
<name>A0A2S6I9H0_9BACT</name>
<protein>
    <submittedName>
        <fullName evidence="2">Uncharacterized protein</fullName>
    </submittedName>
</protein>
<proteinExistence type="predicted"/>
<organism evidence="2 3">
    <name type="scientific">Neolewinella xylanilytica</name>
    <dbReference type="NCBI Taxonomy" id="1514080"/>
    <lineage>
        <taxon>Bacteria</taxon>
        <taxon>Pseudomonadati</taxon>
        <taxon>Bacteroidota</taxon>
        <taxon>Saprospiria</taxon>
        <taxon>Saprospirales</taxon>
        <taxon>Lewinellaceae</taxon>
        <taxon>Neolewinella</taxon>
    </lineage>
</organism>
<evidence type="ECO:0000313" key="3">
    <source>
        <dbReference type="Proteomes" id="UP000237662"/>
    </source>
</evidence>
<keyword evidence="3" id="KW-1185">Reference proteome</keyword>
<dbReference type="Proteomes" id="UP000237662">
    <property type="component" value="Unassembled WGS sequence"/>
</dbReference>